<name>A0A1X9MHJ9_9BACI</name>
<dbReference type="KEGG" id="bkw:BkAM31D_20920"/>
<dbReference type="RefSeq" id="WP_066161086.1">
    <property type="nucleotide sequence ID" value="NZ_CP020814.1"/>
</dbReference>
<protein>
    <submittedName>
        <fullName evidence="1">Uncharacterized protein</fullName>
    </submittedName>
</protein>
<dbReference type="EMBL" id="CP020814">
    <property type="protein sequence ID" value="ARK32104.1"/>
    <property type="molecule type" value="Genomic_DNA"/>
</dbReference>
<dbReference type="STRING" id="199441.BkAM31D_20920"/>
<organism evidence="1 2">
    <name type="scientific">Halalkalibacter krulwichiae</name>
    <dbReference type="NCBI Taxonomy" id="199441"/>
    <lineage>
        <taxon>Bacteria</taxon>
        <taxon>Bacillati</taxon>
        <taxon>Bacillota</taxon>
        <taxon>Bacilli</taxon>
        <taxon>Bacillales</taxon>
        <taxon>Bacillaceae</taxon>
        <taxon>Halalkalibacter</taxon>
    </lineage>
</organism>
<dbReference type="Proteomes" id="UP000193006">
    <property type="component" value="Chromosome"/>
</dbReference>
<proteinExistence type="predicted"/>
<evidence type="ECO:0000313" key="1">
    <source>
        <dbReference type="EMBL" id="ARK32104.1"/>
    </source>
</evidence>
<keyword evidence="2" id="KW-1185">Reference proteome</keyword>
<evidence type="ECO:0000313" key="2">
    <source>
        <dbReference type="Proteomes" id="UP000193006"/>
    </source>
</evidence>
<reference evidence="1 2" key="1">
    <citation type="submission" date="2017-04" db="EMBL/GenBank/DDBJ databases">
        <title>Bacillus krulwichiae AM31D Genome sequencing and assembly.</title>
        <authorList>
            <person name="Krulwich T.A."/>
            <person name="Anastor L."/>
            <person name="Ehrlich R."/>
            <person name="Ehrlich G.D."/>
            <person name="Janto B."/>
        </authorList>
    </citation>
    <scope>NUCLEOTIDE SEQUENCE [LARGE SCALE GENOMIC DNA]</scope>
    <source>
        <strain evidence="1 2">AM31D</strain>
    </source>
</reference>
<gene>
    <name evidence="1" type="ORF">BkAM31D_20920</name>
</gene>
<accession>A0A1X9MHJ9</accession>
<sequence>MRAYSERKLLQNELQGRSPFIKLFTPSKVSLKLIMPHDVLFRARNLCDDVTVTTGDRYKLDDLMQLLLDDIVDHVRRTQDVKGLNRLFMSKDKSTINVRLRYYNNDDDETVPLYPIKKPRKEDDFEIVFMRLDRDDILRMEILFSDMAKVFPDHHFTVERILEILLIDFIEKYERGEAKNIIIAP</sequence>
<dbReference type="AlphaFoldDB" id="A0A1X9MHJ9"/>